<feature type="coiled-coil region" evidence="6">
    <location>
        <begin position="645"/>
        <end position="679"/>
    </location>
</feature>
<keyword evidence="10" id="KW-1185">Reference proteome</keyword>
<evidence type="ECO:0000259" key="8">
    <source>
        <dbReference type="Pfam" id="PF10495"/>
    </source>
</evidence>
<comment type="subcellular location">
    <subcellularLocation>
        <location evidence="1">Cytoplasm</location>
        <location evidence="1">Cytoskeleton</location>
        <location evidence="1">Microtubule organizing center</location>
        <location evidence="1">Centrosome</location>
    </subcellularLocation>
</comment>
<feature type="coiled-coil region" evidence="6">
    <location>
        <begin position="1348"/>
        <end position="1382"/>
    </location>
</feature>
<organism evidence="9 10">
    <name type="scientific">Nesidiocoris tenuis</name>
    <dbReference type="NCBI Taxonomy" id="355587"/>
    <lineage>
        <taxon>Eukaryota</taxon>
        <taxon>Metazoa</taxon>
        <taxon>Ecdysozoa</taxon>
        <taxon>Arthropoda</taxon>
        <taxon>Hexapoda</taxon>
        <taxon>Insecta</taxon>
        <taxon>Pterygota</taxon>
        <taxon>Neoptera</taxon>
        <taxon>Paraneoptera</taxon>
        <taxon>Hemiptera</taxon>
        <taxon>Heteroptera</taxon>
        <taxon>Panheteroptera</taxon>
        <taxon>Cimicomorpha</taxon>
        <taxon>Miridae</taxon>
        <taxon>Dicyphina</taxon>
        <taxon>Nesidiocoris</taxon>
    </lineage>
</organism>
<evidence type="ECO:0000256" key="7">
    <source>
        <dbReference type="SAM" id="MobiDB-lite"/>
    </source>
</evidence>
<gene>
    <name evidence="9" type="ORF">NTJ_00454</name>
</gene>
<feature type="coiled-coil region" evidence="6">
    <location>
        <begin position="1797"/>
        <end position="1831"/>
    </location>
</feature>
<name>A0ABN7A8Q2_9HEMI</name>
<feature type="coiled-coil region" evidence="6">
    <location>
        <begin position="1668"/>
        <end position="1695"/>
    </location>
</feature>
<feature type="coiled-coil region" evidence="6">
    <location>
        <begin position="2885"/>
        <end position="2919"/>
    </location>
</feature>
<feature type="compositionally biased region" description="Basic and acidic residues" evidence="7">
    <location>
        <begin position="3491"/>
        <end position="3500"/>
    </location>
</feature>
<feature type="coiled-coil region" evidence="6">
    <location>
        <begin position="361"/>
        <end position="469"/>
    </location>
</feature>
<evidence type="ECO:0000256" key="5">
    <source>
        <dbReference type="ARBA" id="ARBA00023212"/>
    </source>
</evidence>
<dbReference type="Pfam" id="PF10495">
    <property type="entry name" value="PACT_coil_coil"/>
    <property type="match status" value="1"/>
</dbReference>
<proteinExistence type="predicted"/>
<evidence type="ECO:0000313" key="9">
    <source>
        <dbReference type="EMBL" id="BES87649.1"/>
    </source>
</evidence>
<feature type="coiled-coil region" evidence="6">
    <location>
        <begin position="711"/>
        <end position="759"/>
    </location>
</feature>
<feature type="coiled-coil region" evidence="6">
    <location>
        <begin position="2532"/>
        <end position="2559"/>
    </location>
</feature>
<feature type="domain" description="Pericentrin/AKAP-450 centrosomal targeting" evidence="8">
    <location>
        <begin position="3375"/>
        <end position="3443"/>
    </location>
</feature>
<feature type="coiled-coil region" evidence="6">
    <location>
        <begin position="1078"/>
        <end position="1108"/>
    </location>
</feature>
<feature type="region of interest" description="Disordered" evidence="7">
    <location>
        <begin position="3472"/>
        <end position="3511"/>
    </location>
</feature>
<feature type="coiled-coil region" evidence="6">
    <location>
        <begin position="3185"/>
        <end position="3348"/>
    </location>
</feature>
<keyword evidence="4 6" id="KW-0175">Coiled coil</keyword>
<feature type="coiled-coil region" evidence="6">
    <location>
        <begin position="223"/>
        <end position="289"/>
    </location>
</feature>
<feature type="coiled-coil region" evidence="6">
    <location>
        <begin position="1984"/>
        <end position="2060"/>
    </location>
</feature>
<feature type="compositionally biased region" description="Basic and acidic residues" evidence="7">
    <location>
        <begin position="1"/>
        <end position="14"/>
    </location>
</feature>
<feature type="coiled-coil region" evidence="6">
    <location>
        <begin position="3092"/>
        <end position="3144"/>
    </location>
</feature>
<evidence type="ECO:0000256" key="3">
    <source>
        <dbReference type="ARBA" id="ARBA00022553"/>
    </source>
</evidence>
<protein>
    <submittedName>
        <fullName evidence="9">Pericentrin</fullName>
    </submittedName>
</protein>
<accession>A0ABN7A8Q2</accession>
<evidence type="ECO:0000256" key="6">
    <source>
        <dbReference type="SAM" id="Coils"/>
    </source>
</evidence>
<keyword evidence="3" id="KW-0597">Phosphoprotein</keyword>
<evidence type="ECO:0000313" key="10">
    <source>
        <dbReference type="Proteomes" id="UP001307889"/>
    </source>
</evidence>
<feature type="coiled-coil region" evidence="6">
    <location>
        <begin position="572"/>
        <end position="620"/>
    </location>
</feature>
<dbReference type="InterPro" id="IPR028745">
    <property type="entry name" value="AKAP9/Pericentrin"/>
</dbReference>
<evidence type="ECO:0000256" key="2">
    <source>
        <dbReference type="ARBA" id="ARBA00022490"/>
    </source>
</evidence>
<sequence length="3525" mass="403000">MDKGSKSPGSEKDVSTLSGRDISDFSKDELLAHIDALEMEISGKDGIIQSLQGDLSDSNDQIMNIPSNYRFRLETTITEQNLTIEALREELELRQKELHQLNEESFSYKDDATAKIVELNRELQLKKDEWEREKEKLKRILEIDKEAAQKHSKDLESKLDSEINRNLLLEKQVERLFNRLEELYQRDVEHIEELDFFRSQWEKGKESPPQAEKPFAEISPDYVESLRNQLAESLTKNAELELLLQSTDRTRQKELKKSQNEIESLSVQLDELKTMNSMLEMECKNAKILAEQGEDRHKAELCQLNEVLNELCKICQSSNPLEDSQSMDSGSTIKEDLSESASFVDLVNALHEKIGRCSSGIERYQDRLLEMDGENEILRKEIDLLSRDSEELGQYKEAVAHLRDELEKLKSRSNLVEKNYENSKLSLEKKLEALQNECGRLENEKHLVTKRLKDELNAVKSSYEELKTKCDRLPQLTSTYVQMAHTETQCDLPNPQNECLRCSEFTCLEVPEHSLSPVSKLTIPSDTTPPKSQSLPPFITSTPYHPGHLKGAGEPTQLDRSQHDLVKWMEKCQEFSVENVKLKNELAELKLQMKDLEVGAAGILDEQRLLESKRKELEAKVGDYIKLKQQCCQMAEKLKMNEYKISEMEEELNRANGLHEELRNENVNLESKFRELQCLKFDFAKAADASDTICNELSRKMSEVVLLKSKLETANQSNDSLLKKINRLAETKDLYVIRLEEATTELACCRAEIETLLDNNVKLAAANKSHAAEARSLKCRLDYLNELRERHWSRSESESLVAMMQKDMLALCHEAIEKKFECEKLLCVNRKAIQPPTELDARHRVELLMKDNGQLAHEKQDLLLAVSELQKILFDLQKESGCDEGWLQRIADFEKNLLREIKDSKEQHARIEEALRSTGNLHDELQMEKNDIKNKTIEIAKLEKKMENEKLRVEQLAMQLKLTIDDLNDKNEILKDIKEEKETLEADLASVKNALVTAESKLEWERQCNSLRLRHAELQNLSVKVLTNFSPSSEGEEQNYRLDLDYHKQVYEQVEAQYNHALQTMKHCLAKEFAQKALEDQTSHKEQIEKLKKIVEEQAAKIEKLTSSCIVDELTQEHQATPENLVIFENMDKCKKDINNAMASVANAADAAKIRTSFQEYFNHQILLAQKILQDEHRSQYSIAVSTLEQLHENELKLMKLKMEAVYARKLSEQSQDVKPSVSGAFAGKNLNESVPLFIFHVLRNTYFAKIESLSLGWSSAVSKKLENLENEIVKTLNVDEQLDNALKNKALACADGLLSDESALISSAQAFANAISGFKSDFLLGLKSALASLFDATKSTLETFEKENAQLKDVVTMREEMRKLENEKIELEKQCSAALQLLKSDHDTEVKKLDLILTELQHLNEIGCRADAILRVKDELEDKHKREVEELRTYFERKVADLEKNFSEEVFSQHSRKLSTGSSCFDDDSDRDKFATSSSFHCETTPFDGRKADLADLSDLFSANDDATKHKQKPPKRLVTEAQCADSFGCAAKVICRLVLDECQGDVEHELVEAVEKQELLEKFSARRKQVAIESGKDANELGATMVSHTIQKVGFECFKCLKSNIDADFVSRIANLESLMTDKLAHIQNSLISKCDKLDQLNRRLGKACSMLTKPAFGECDALQEASESSKEVAKLMKDRNNLEKMRNSLRAVVSELSQFLRNSENDLLKQIKDELLELCSDADDGRDFPESKTDKHVRFATNLSEIVHELDSTICESVLDGTVDSSTRFREDVHSCMRRLKSEAASLFKLSNQVVSNELDSNKLESEIEALREENAALQTEIARIKAASYADTGLEGETLGNDAEAVYGDVEETMESRPSNASYLQNKAKKFLQLIKDALVLKSLEDILREGDSAIDELQNRCEDLEQQVVLADKQLRSTRQFLEEQAIEREGERDEYSREIASLQLQLKEKDKECSSYIRFNSEVKAPGAQKSSPSSRKVDELNKELKDSAERLAESQEREQSLQTELKAAIDRVAVLRDIIRNLEGQISLRNHKETELRNKLDSLESEIQEKNGTQSIMAHEIEQLRNQSLEDSRGFEQLQALEENIKLKFNSSVIRQFQAQIKEMGKIVDHQTEELERNQVGGASSNSLSSPSEEISIREHIESFYRCKTPEHCPSPVCLPVDEVNKLNEKIVRHARADEVILKKLCDQEIRVDKLTKYAEEMHAERDELNKQKEKLKLQVVEAENKIDYLRHKADAANAAANRDIILENQNLKENLSDAEHSLAKLKHQIQEKDTQLESAEELIGSLQEKLRSLVQCDENALESLRLELVAMTAERNKLEGLVEKYKNDVAKYGSHPSELRALLSDKNDEIKLLQDTLSRYQDESGKHPSSRSLKGLRVSFAAETADSDSTSPDISRLRDCPGNDSFHFDDPSQLLPLKSSTQRDMEVSALPKSSFDHHGNISLPKVNENDEDDMNKLKCELLGKEEMIAKLEQRLADFQTMEQDLLAARNELQSAIAGISEDKNYYEEKLTSMIQEIKTKDERCALLEKSLGEKEREIEKLSIDVGKLRNLVSITQGKLSEAQGLAERDNVVSEVSQSQIVSFRKEIGRLTEENSKLESNIAKISTENDALCRRVADFMSENDSLLRKLSEIDSLKQSYDSRCTEMESNREILEKKLSELNVSNQKLKAELSRCESVKNHLEQTQDHLNSILKENESLQSTLGSLSSDFERLSFENRILKESVQSKTVDLQMEVEQLRQEVDRLSATVKTEKELKNELKKKCEMMSSELEAFKSDKRELSAEKETLAAENASLQKELDGFMTSVRNLRGELSSLKKKDTPYISVLASIDCDEVKKLYFEVSKLISDVGKLEFERNCLQQQLAKMRSPHEASRPEDEASRLSEQITRLELINAELKEDNRKHTKQLQAEIAKLAHEIKYLQTLEQQANDKLIASVDENQKLSSKLVELEKLMGRPEERCISEKGLQVSVLPQLRRTSTQIVEHIPEATPYHDEQVATASTSPTVLELDRAVESALYDKVRTIEELKNRLSSEESQTRALRLEKLDLDLNMKTMERINALQEKKLDMIGAKFKQLSNDHLRLELELQSEKTSRIHLENELKTAQTKKQSSQMENLDMLENMNSRLKLAMENEAKLKALVLEKHQQWEDAVAKFNGAMVMERYKTESENGGYSCSPQKRLGEAQEHCRFLQCELEKQERLNEDLKAVLSRERRTLLAAQERAKSLEAECNKLNADLRNEIVKRKELLQEQKDNLDHDKEEADNEQLVSLQLENDRLREKLEIFQELLDQRRAHSYSPALEQLKELSTNVESLGRRQRELQTVNRNLEEERDFLAGQIAQMREERTNMRLSSERMDFAPSVSAKLDIYLGRYFRAESYRKSLVSQKKYLTAVLRGFERSHSMTLTALVRGRNTPRQRPTFRGVVQTVIATTRMKFLVRKRKAACESAYIGLLRALGFTSDDAIARVGLPDSSAESRMHPVTSNSPPTKERPPSEASRRRRMPAVPHSQYLAALQEVQKLTR</sequence>
<evidence type="ECO:0000256" key="4">
    <source>
        <dbReference type="ARBA" id="ARBA00023054"/>
    </source>
</evidence>
<dbReference type="PANTHER" id="PTHR44981:SF2">
    <property type="entry name" value="PERICENTRIN-LIKE PROTEIN, ISOFORM F"/>
    <property type="match status" value="1"/>
</dbReference>
<dbReference type="Gene3D" id="1.20.5.340">
    <property type="match status" value="1"/>
</dbReference>
<dbReference type="EMBL" id="AP028909">
    <property type="protein sequence ID" value="BES87649.1"/>
    <property type="molecule type" value="Genomic_DNA"/>
</dbReference>
<reference evidence="9 10" key="1">
    <citation type="submission" date="2023-09" db="EMBL/GenBank/DDBJ databases">
        <title>Nesidiocoris tenuis whole genome shotgun sequence.</title>
        <authorList>
            <person name="Shibata T."/>
            <person name="Shimoda M."/>
            <person name="Kobayashi T."/>
            <person name="Uehara T."/>
        </authorList>
    </citation>
    <scope>NUCLEOTIDE SEQUENCE [LARGE SCALE GENOMIC DNA]</scope>
    <source>
        <strain evidence="9 10">Japan</strain>
    </source>
</reference>
<feature type="coiled-coil region" evidence="6">
    <location>
        <begin position="2462"/>
        <end position="2496"/>
    </location>
</feature>
<feature type="coiled-coil region" evidence="6">
    <location>
        <begin position="894"/>
        <end position="1021"/>
    </location>
</feature>
<feature type="coiled-coil region" evidence="6">
    <location>
        <begin position="2588"/>
        <end position="2804"/>
    </location>
</feature>
<feature type="coiled-coil region" evidence="6">
    <location>
        <begin position="1885"/>
        <end position="1958"/>
    </location>
</feature>
<evidence type="ECO:0000256" key="1">
    <source>
        <dbReference type="ARBA" id="ARBA00004300"/>
    </source>
</evidence>
<dbReference type="InterPro" id="IPR019528">
    <property type="entry name" value="PACT_domain"/>
</dbReference>
<dbReference type="PANTHER" id="PTHR44981">
    <property type="entry name" value="PERICENTRIN-LIKE PROTEIN, ISOFORM F"/>
    <property type="match status" value="1"/>
</dbReference>
<keyword evidence="5" id="KW-0206">Cytoskeleton</keyword>
<keyword evidence="2" id="KW-0963">Cytoplasm</keyword>
<feature type="coiled-coil region" evidence="6">
    <location>
        <begin position="1418"/>
        <end position="1446"/>
    </location>
</feature>
<feature type="coiled-coil region" evidence="6">
    <location>
        <begin position="77"/>
        <end position="186"/>
    </location>
</feature>
<dbReference type="Proteomes" id="UP001307889">
    <property type="component" value="Chromosome 1"/>
</dbReference>
<feature type="coiled-coil region" evidence="6">
    <location>
        <begin position="2199"/>
        <end position="2371"/>
    </location>
</feature>
<feature type="region of interest" description="Disordered" evidence="7">
    <location>
        <begin position="1"/>
        <end position="20"/>
    </location>
</feature>